<dbReference type="EMBL" id="JAERRG010000055">
    <property type="protein sequence ID" value="MBL1120573.1"/>
    <property type="molecule type" value="Genomic_DNA"/>
</dbReference>
<gene>
    <name evidence="3" type="ORF">JK364_51040</name>
</gene>
<organism evidence="3 4">
    <name type="scientific">Streptomyces endocoffeicus</name>
    <dbReference type="NCBI Taxonomy" id="2898945"/>
    <lineage>
        <taxon>Bacteria</taxon>
        <taxon>Bacillati</taxon>
        <taxon>Actinomycetota</taxon>
        <taxon>Actinomycetes</taxon>
        <taxon>Kitasatosporales</taxon>
        <taxon>Streptomycetaceae</taxon>
        <taxon>Streptomyces</taxon>
    </lineage>
</organism>
<dbReference type="Pfam" id="PF01548">
    <property type="entry name" value="DEDD_Tnp_IS110"/>
    <property type="match status" value="1"/>
</dbReference>
<reference evidence="3 4" key="1">
    <citation type="submission" date="2021-01" db="EMBL/GenBank/DDBJ databases">
        <title>WGS of actinomycetes isolated from Thailand.</title>
        <authorList>
            <person name="Thawai C."/>
        </authorList>
    </citation>
    <scope>NUCLEOTIDE SEQUENCE [LARGE SCALE GENOMIC DNA]</scope>
    <source>
        <strain evidence="3 4">CA3R110</strain>
    </source>
</reference>
<comment type="caution">
    <text evidence="3">The sequence shown here is derived from an EMBL/GenBank/DDBJ whole genome shotgun (WGS) entry which is preliminary data.</text>
</comment>
<dbReference type="InterPro" id="IPR002525">
    <property type="entry name" value="Transp_IS110-like_N"/>
</dbReference>
<sequence>MRLHLGIDVACRASHRATCTDATGEIQFSGRRFTTTPTDLERLWDSLPTTDDVVAIMEPTRNAWVPLAAWFQRHGAKVVLVPPEQSADLRDYYSKHTKNDRLDSRVLARLPLPHPEGLRELSDTGPANALRRAVRRRSSLVERRTATFYRLDALLELLGPAWADALGTGSYSKAALAVLEKTGADPPRPAATGPQAPGRPPDPAQPRPVARGTRRTNRGRRPAEPSALARRRPRLRRTRRGHRR</sequence>
<proteinExistence type="predicted"/>
<feature type="compositionally biased region" description="Pro residues" evidence="1">
    <location>
        <begin position="197"/>
        <end position="206"/>
    </location>
</feature>
<dbReference type="RefSeq" id="WP_201858331.1">
    <property type="nucleotide sequence ID" value="NZ_JAERRG010000055.1"/>
</dbReference>
<evidence type="ECO:0000259" key="2">
    <source>
        <dbReference type="Pfam" id="PF01548"/>
    </source>
</evidence>
<evidence type="ECO:0000313" key="3">
    <source>
        <dbReference type="EMBL" id="MBL1120573.1"/>
    </source>
</evidence>
<feature type="domain" description="Transposase IS110-like N-terminal" evidence="2">
    <location>
        <begin position="5"/>
        <end position="159"/>
    </location>
</feature>
<evidence type="ECO:0000313" key="4">
    <source>
        <dbReference type="Proteomes" id="UP000621510"/>
    </source>
</evidence>
<protein>
    <submittedName>
        <fullName evidence="3">Transposase</fullName>
    </submittedName>
</protein>
<dbReference type="PANTHER" id="PTHR33055:SF3">
    <property type="entry name" value="PUTATIVE TRANSPOSASE FOR IS117-RELATED"/>
    <property type="match status" value="1"/>
</dbReference>
<accession>A0ABS1Q7D0</accession>
<feature type="compositionally biased region" description="Basic residues" evidence="1">
    <location>
        <begin position="229"/>
        <end position="244"/>
    </location>
</feature>
<name>A0ABS1Q7D0_9ACTN</name>
<dbReference type="InterPro" id="IPR047650">
    <property type="entry name" value="Transpos_IS110"/>
</dbReference>
<evidence type="ECO:0000256" key="1">
    <source>
        <dbReference type="SAM" id="MobiDB-lite"/>
    </source>
</evidence>
<feature type="region of interest" description="Disordered" evidence="1">
    <location>
        <begin position="183"/>
        <end position="244"/>
    </location>
</feature>
<dbReference type="Proteomes" id="UP000621510">
    <property type="component" value="Unassembled WGS sequence"/>
</dbReference>
<dbReference type="PANTHER" id="PTHR33055">
    <property type="entry name" value="TRANSPOSASE FOR INSERTION SEQUENCE ELEMENT IS1111A"/>
    <property type="match status" value="1"/>
</dbReference>
<keyword evidence="4" id="KW-1185">Reference proteome</keyword>